<dbReference type="InterPro" id="IPR058441">
    <property type="entry name" value="DUF8128"/>
</dbReference>
<dbReference type="STRING" id="1798508.A3A35_01910"/>
<keyword evidence="1" id="KW-0472">Membrane</keyword>
<keyword evidence="1" id="KW-1133">Transmembrane helix</keyword>
<dbReference type="EMBL" id="MFLV01000010">
    <property type="protein sequence ID" value="OGG71735.1"/>
    <property type="molecule type" value="Genomic_DNA"/>
</dbReference>
<comment type="caution">
    <text evidence="3">The sequence shown here is derived from an EMBL/GenBank/DDBJ whole genome shotgun (WGS) entry which is preliminary data.</text>
</comment>
<evidence type="ECO:0000259" key="2">
    <source>
        <dbReference type="Pfam" id="PF26449"/>
    </source>
</evidence>
<organism evidence="3 4">
    <name type="scientific">Candidatus Kaiserbacteria bacterium RIFCSPLOWO2_01_FULL_51_21</name>
    <dbReference type="NCBI Taxonomy" id="1798508"/>
    <lineage>
        <taxon>Bacteria</taxon>
        <taxon>Candidatus Kaiseribacteriota</taxon>
    </lineage>
</organism>
<feature type="transmembrane region" description="Helical" evidence="1">
    <location>
        <begin position="15"/>
        <end position="37"/>
    </location>
</feature>
<feature type="domain" description="DUF8128" evidence="2">
    <location>
        <begin position="81"/>
        <end position="430"/>
    </location>
</feature>
<dbReference type="Proteomes" id="UP000179115">
    <property type="component" value="Unassembled WGS sequence"/>
</dbReference>
<name>A0A1F6EDH8_9BACT</name>
<keyword evidence="1" id="KW-0812">Transmembrane</keyword>
<sequence>MADTVFGHKFGDKTFGINSAGLACFFGAILLIIYIAFSSEGMLKTLRALVVLSPVWLPIFGSLIFYRMWVRYRRAHYHQHQPTTLLEIRIPREQRKSPLAMEAVLSAMFVTFGETTFIDRSVLGKTRTWFSLELVSTEGDVHFYVWTRRFYAPLFRSHLYAHYPDVEVYEVEDYTKYIPLDLNAYQYYGCDFKLTGPDPLPIKSYIDYGLEQTGAKEEEKTDPLSAVIEFLGSISKGNHIWLQILIQGHRGYRRWPWSKLRGVKEKAEEEITKIVERAARRTKSVTGKIVGEEDETGYTSVNLTEADREQIKVIHRHAGKLSWDAGVRGLHVSEKDKFNAIFLVGMLAIWRSFNATHFNALRYTRYLAGFDYPWQDFGNIMRNWQRRRIYEAYRRRSWFHEPFKTPRFVLSTEEIATLYHFPGEVLKTPTAPRIPSKRAEPPANLPI</sequence>
<reference evidence="3 4" key="1">
    <citation type="journal article" date="2016" name="Nat. Commun.">
        <title>Thousands of microbial genomes shed light on interconnected biogeochemical processes in an aquifer system.</title>
        <authorList>
            <person name="Anantharaman K."/>
            <person name="Brown C.T."/>
            <person name="Hug L.A."/>
            <person name="Sharon I."/>
            <person name="Castelle C.J."/>
            <person name="Probst A.J."/>
            <person name="Thomas B.C."/>
            <person name="Singh A."/>
            <person name="Wilkins M.J."/>
            <person name="Karaoz U."/>
            <person name="Brodie E.L."/>
            <person name="Williams K.H."/>
            <person name="Hubbard S.S."/>
            <person name="Banfield J.F."/>
        </authorList>
    </citation>
    <scope>NUCLEOTIDE SEQUENCE [LARGE SCALE GENOMIC DNA]</scope>
</reference>
<dbReference type="Pfam" id="PF26449">
    <property type="entry name" value="DUF8128"/>
    <property type="match status" value="1"/>
</dbReference>
<dbReference type="AlphaFoldDB" id="A0A1F6EDH8"/>
<feature type="transmembrane region" description="Helical" evidence="1">
    <location>
        <begin position="49"/>
        <end position="69"/>
    </location>
</feature>
<gene>
    <name evidence="3" type="ORF">A3A35_01910</name>
</gene>
<evidence type="ECO:0000313" key="3">
    <source>
        <dbReference type="EMBL" id="OGG71735.1"/>
    </source>
</evidence>
<accession>A0A1F6EDH8</accession>
<protein>
    <recommendedName>
        <fullName evidence="2">DUF8128 domain-containing protein</fullName>
    </recommendedName>
</protein>
<proteinExistence type="predicted"/>
<evidence type="ECO:0000313" key="4">
    <source>
        <dbReference type="Proteomes" id="UP000179115"/>
    </source>
</evidence>
<evidence type="ECO:0000256" key="1">
    <source>
        <dbReference type="SAM" id="Phobius"/>
    </source>
</evidence>